<dbReference type="GO" id="GO:0004497">
    <property type="term" value="F:monooxygenase activity"/>
    <property type="evidence" value="ECO:0007669"/>
    <property type="project" value="UniProtKB-KW"/>
</dbReference>
<dbReference type="SUPFAM" id="SSF54909">
    <property type="entry name" value="Dimeric alpha+beta barrel"/>
    <property type="match status" value="1"/>
</dbReference>
<keyword evidence="2" id="KW-0503">Monooxygenase</keyword>
<keyword evidence="2" id="KW-0560">Oxidoreductase</keyword>
<dbReference type="InterPro" id="IPR050404">
    <property type="entry name" value="Heme-degrading_MO"/>
</dbReference>
<evidence type="ECO:0000259" key="1">
    <source>
        <dbReference type="PROSITE" id="PS51725"/>
    </source>
</evidence>
<dbReference type="Gene3D" id="3.30.70.100">
    <property type="match status" value="1"/>
</dbReference>
<comment type="caution">
    <text evidence="2">The sequence shown here is derived from an EMBL/GenBank/DDBJ whole genome shotgun (WGS) entry which is preliminary data.</text>
</comment>
<evidence type="ECO:0000313" key="3">
    <source>
        <dbReference type="Proteomes" id="UP000053681"/>
    </source>
</evidence>
<evidence type="ECO:0000313" key="2">
    <source>
        <dbReference type="EMBL" id="KSU88890.1"/>
    </source>
</evidence>
<dbReference type="PANTHER" id="PTHR34474">
    <property type="entry name" value="SIGNAL TRANSDUCTION PROTEIN TRAP"/>
    <property type="match status" value="1"/>
</dbReference>
<dbReference type="PROSITE" id="PS51725">
    <property type="entry name" value="ABM"/>
    <property type="match status" value="1"/>
</dbReference>
<dbReference type="Proteomes" id="UP000053681">
    <property type="component" value="Unassembled WGS sequence"/>
</dbReference>
<dbReference type="InterPro" id="IPR011008">
    <property type="entry name" value="Dimeric_a/b-barrel"/>
</dbReference>
<dbReference type="PANTHER" id="PTHR34474:SF2">
    <property type="entry name" value="SIGNAL TRANSDUCTION PROTEIN TRAP"/>
    <property type="match status" value="1"/>
</dbReference>
<dbReference type="EMBL" id="LNQP01000013">
    <property type="protein sequence ID" value="KSU88890.1"/>
    <property type="molecule type" value="Genomic_DNA"/>
</dbReference>
<gene>
    <name evidence="2" type="ORF">AS180_05160</name>
</gene>
<proteinExistence type="predicted"/>
<name>A0A0V8JPG2_9BACI</name>
<dbReference type="Pfam" id="PF03992">
    <property type="entry name" value="ABM"/>
    <property type="match status" value="1"/>
</dbReference>
<sequence length="168" mass="19423">MNFFITYGTVEFLQHLKEQHPEEKLYLLHKEGDQGCLLHETTGETIFKEGHNYEVLDYVGSIADGKYVVMNNIAVTDEGRPLFESRFNQRARLIEKEPGFAAIRVLRPLSNDTYIILTAWEEEKAFTDWQASQAYNQAHKKRGTSEGVDKQPAIFLRPSYVTSYHVIH</sequence>
<reference evidence="2 3" key="1">
    <citation type="submission" date="2015-11" db="EMBL/GenBank/DDBJ databases">
        <title>Bacillus caseinolyticus sp nov.</title>
        <authorList>
            <person name="Dastager S.G."/>
            <person name="Mawlankar R."/>
        </authorList>
    </citation>
    <scope>NUCLEOTIDE SEQUENCE [LARGE SCALE GENOMIC DNA]</scope>
    <source>
        <strain evidence="2 3">SGD-V-76</strain>
    </source>
</reference>
<accession>A0A0V8JPG2</accession>
<organism evidence="2 3">
    <name type="scientific">Priestia veravalensis</name>
    <dbReference type="NCBI Taxonomy" id="1414648"/>
    <lineage>
        <taxon>Bacteria</taxon>
        <taxon>Bacillati</taxon>
        <taxon>Bacillota</taxon>
        <taxon>Bacilli</taxon>
        <taxon>Bacillales</taxon>
        <taxon>Bacillaceae</taxon>
        <taxon>Priestia</taxon>
    </lineage>
</organism>
<keyword evidence="3" id="KW-1185">Reference proteome</keyword>
<protein>
    <submittedName>
        <fullName evidence="2">Heme-degrading monooxygenase HmoB</fullName>
    </submittedName>
</protein>
<dbReference type="RefSeq" id="WP_025907622.1">
    <property type="nucleotide sequence ID" value="NZ_KQ758633.1"/>
</dbReference>
<dbReference type="AlphaFoldDB" id="A0A0V8JPG2"/>
<dbReference type="InterPro" id="IPR007138">
    <property type="entry name" value="ABM_dom"/>
</dbReference>
<feature type="domain" description="ABM" evidence="1">
    <location>
        <begin position="67"/>
        <end position="155"/>
    </location>
</feature>